<comment type="caution">
    <text evidence="2">The sequence shown here is derived from an EMBL/GenBank/DDBJ whole genome shotgun (WGS) entry which is preliminary data.</text>
</comment>
<evidence type="ECO:0008006" key="4">
    <source>
        <dbReference type="Google" id="ProtNLM"/>
    </source>
</evidence>
<keyword evidence="3" id="KW-1185">Reference proteome</keyword>
<dbReference type="EMBL" id="CAXAMN010023534">
    <property type="protein sequence ID" value="CAK9078273.1"/>
    <property type="molecule type" value="Genomic_DNA"/>
</dbReference>
<organism evidence="2 3">
    <name type="scientific">Durusdinium trenchii</name>
    <dbReference type="NCBI Taxonomy" id="1381693"/>
    <lineage>
        <taxon>Eukaryota</taxon>
        <taxon>Sar</taxon>
        <taxon>Alveolata</taxon>
        <taxon>Dinophyceae</taxon>
        <taxon>Suessiales</taxon>
        <taxon>Symbiodiniaceae</taxon>
        <taxon>Durusdinium</taxon>
    </lineage>
</organism>
<reference evidence="2 3" key="1">
    <citation type="submission" date="2024-02" db="EMBL/GenBank/DDBJ databases">
        <authorList>
            <person name="Chen Y."/>
            <person name="Shah S."/>
            <person name="Dougan E. K."/>
            <person name="Thang M."/>
            <person name="Chan C."/>
        </authorList>
    </citation>
    <scope>NUCLEOTIDE SEQUENCE [LARGE SCALE GENOMIC DNA]</scope>
</reference>
<proteinExistence type="predicted"/>
<accession>A0ABP0PRR2</accession>
<feature type="region of interest" description="Disordered" evidence="1">
    <location>
        <begin position="94"/>
        <end position="114"/>
    </location>
</feature>
<evidence type="ECO:0000313" key="2">
    <source>
        <dbReference type="EMBL" id="CAK9078273.1"/>
    </source>
</evidence>
<feature type="non-terminal residue" evidence="2">
    <location>
        <position position="1"/>
    </location>
</feature>
<dbReference type="Proteomes" id="UP001642484">
    <property type="component" value="Unassembled WGS sequence"/>
</dbReference>
<evidence type="ECO:0000313" key="3">
    <source>
        <dbReference type="Proteomes" id="UP001642484"/>
    </source>
</evidence>
<sequence>DGVIRRRGQGPGWKFLGQPVCFEGFCHLTGVSRRQCSKFLKAIREGALEPPADGRSLRVSRDEPKRDHARSFFQYLYDHLAEPLAEGLDPELDESTEWIDPNPRAAPAESNQNPVGAAAVRPVLTAGRWLHHMKFVEIYEMYTSMYGPLTNPQDVCGRSVLRDVYLQEWRFSLRIRKTSQHTQCKDCVRFSRQRRAHDLTESQKQEITQAANLRKHGVFQDRGVGRKLMFLSESATTQGTHVAPELGTLYICLDGMDQDFVQCIKETLKPARGRELFAEKLEGLWDWQKFMEPMERVMSGVAILKSQPDVNYAFRIVTRKDMKLYSGYEKWVDMADEEHEALDQCPEGPADGDVFLLCKQFMHSTSLSQKPVLLTPERPAREPVVLRKPASAQPAKKKVCVLGTVMHRALLQANKCDGVLLPCALESPADATPAAQVGPLQSIALSPAVFPCGWNALNQRQADLAKKLQGHIRPRFMMASPPCTMYSPLMRLWNFRKMQPAVRKRRQGEAHSMVDTAVDRCLEQRDRGDLFAFEHPANASSWRQHRKLAKARKTKNTYEVLFDQCAVGLRSPSGKPMKKRTRLWTNSLAMVRRFKVMQCKCQQPHKRICGSEMGYKLSKWAQCYPKKMVNTLLLGAKDDMSK</sequence>
<evidence type="ECO:0000256" key="1">
    <source>
        <dbReference type="SAM" id="MobiDB-lite"/>
    </source>
</evidence>
<gene>
    <name evidence="2" type="ORF">CCMP2556_LOCUS38574</name>
</gene>
<name>A0ABP0PRR2_9DINO</name>
<protein>
    <recommendedName>
        <fullName evidence="4">RNA-directed RNA polymerase</fullName>
    </recommendedName>
</protein>